<evidence type="ECO:0000313" key="3">
    <source>
        <dbReference type="Proteomes" id="UP001291623"/>
    </source>
</evidence>
<dbReference type="AlphaFoldDB" id="A0AAE1VC40"/>
<feature type="compositionally biased region" description="Basic and acidic residues" evidence="1">
    <location>
        <begin position="79"/>
        <end position="89"/>
    </location>
</feature>
<organism evidence="2 3">
    <name type="scientific">Anisodus tanguticus</name>
    <dbReference type="NCBI Taxonomy" id="243964"/>
    <lineage>
        <taxon>Eukaryota</taxon>
        <taxon>Viridiplantae</taxon>
        <taxon>Streptophyta</taxon>
        <taxon>Embryophyta</taxon>
        <taxon>Tracheophyta</taxon>
        <taxon>Spermatophyta</taxon>
        <taxon>Magnoliopsida</taxon>
        <taxon>eudicotyledons</taxon>
        <taxon>Gunneridae</taxon>
        <taxon>Pentapetalae</taxon>
        <taxon>asterids</taxon>
        <taxon>lamiids</taxon>
        <taxon>Solanales</taxon>
        <taxon>Solanaceae</taxon>
        <taxon>Solanoideae</taxon>
        <taxon>Hyoscyameae</taxon>
        <taxon>Anisodus</taxon>
    </lineage>
</organism>
<name>A0AAE1VC40_9SOLA</name>
<proteinExistence type="predicted"/>
<evidence type="ECO:0000313" key="2">
    <source>
        <dbReference type="EMBL" id="KAK4358376.1"/>
    </source>
</evidence>
<feature type="region of interest" description="Disordered" evidence="1">
    <location>
        <begin position="61"/>
        <end position="89"/>
    </location>
</feature>
<gene>
    <name evidence="2" type="ORF">RND71_023986</name>
</gene>
<feature type="compositionally biased region" description="Polar residues" evidence="1">
    <location>
        <begin position="67"/>
        <end position="76"/>
    </location>
</feature>
<dbReference type="Proteomes" id="UP001291623">
    <property type="component" value="Unassembled WGS sequence"/>
</dbReference>
<keyword evidence="3" id="KW-1185">Reference proteome</keyword>
<comment type="caution">
    <text evidence="2">The sequence shown here is derived from an EMBL/GenBank/DDBJ whole genome shotgun (WGS) entry which is preliminary data.</text>
</comment>
<dbReference type="EMBL" id="JAVYJV010000012">
    <property type="protein sequence ID" value="KAK4358376.1"/>
    <property type="molecule type" value="Genomic_DNA"/>
</dbReference>
<sequence>MGSSSALISNLHLIQTHCFKCLNSETSLNINQTRPKLNLSSRKKYIKKFSRLVCSAVEDSIEKQRETNGANASSIGSVVEDRPGKKIPT</sequence>
<protein>
    <submittedName>
        <fullName evidence="2">Uncharacterized protein</fullName>
    </submittedName>
</protein>
<accession>A0AAE1VC40</accession>
<reference evidence="2" key="1">
    <citation type="submission" date="2023-12" db="EMBL/GenBank/DDBJ databases">
        <title>Genome assembly of Anisodus tanguticus.</title>
        <authorList>
            <person name="Wang Y.-J."/>
        </authorList>
    </citation>
    <scope>NUCLEOTIDE SEQUENCE</scope>
    <source>
        <strain evidence="2">KB-2021</strain>
        <tissue evidence="2">Leaf</tissue>
    </source>
</reference>
<evidence type="ECO:0000256" key="1">
    <source>
        <dbReference type="SAM" id="MobiDB-lite"/>
    </source>
</evidence>